<dbReference type="PROSITE" id="PS50005">
    <property type="entry name" value="TPR"/>
    <property type="match status" value="4"/>
</dbReference>
<dbReference type="InterPro" id="IPR019734">
    <property type="entry name" value="TPR_rpt"/>
</dbReference>
<dbReference type="Pfam" id="PF13181">
    <property type="entry name" value="TPR_8"/>
    <property type="match status" value="1"/>
</dbReference>
<feature type="repeat" description="TPR" evidence="1">
    <location>
        <begin position="64"/>
        <end position="97"/>
    </location>
</feature>
<dbReference type="Gene3D" id="1.25.40.10">
    <property type="entry name" value="Tetratricopeptide repeat domain"/>
    <property type="match status" value="6"/>
</dbReference>
<accession>A0ABU1UU18</accession>
<name>A0ABU1UU18_9GAMM</name>
<evidence type="ECO:0000313" key="3">
    <source>
        <dbReference type="Proteomes" id="UP001253595"/>
    </source>
</evidence>
<dbReference type="Pfam" id="PF13432">
    <property type="entry name" value="TPR_16"/>
    <property type="match status" value="4"/>
</dbReference>
<proteinExistence type="predicted"/>
<dbReference type="Proteomes" id="UP001253595">
    <property type="component" value="Unassembled WGS sequence"/>
</dbReference>
<gene>
    <name evidence="2" type="ORF">J2X05_000679</name>
</gene>
<evidence type="ECO:0000256" key="1">
    <source>
        <dbReference type="PROSITE-ProRule" id="PRU00339"/>
    </source>
</evidence>
<feature type="repeat" description="TPR" evidence="1">
    <location>
        <begin position="626"/>
        <end position="659"/>
    </location>
</feature>
<keyword evidence="1" id="KW-0802">TPR repeat</keyword>
<keyword evidence="3" id="KW-1185">Reference proteome</keyword>
<dbReference type="PANTHER" id="PTHR12558:SF13">
    <property type="entry name" value="CELL DIVISION CYCLE PROTEIN 27 HOMOLOG"/>
    <property type="match status" value="1"/>
</dbReference>
<feature type="repeat" description="TPR" evidence="1">
    <location>
        <begin position="345"/>
        <end position="378"/>
    </location>
</feature>
<reference evidence="2 3" key="1">
    <citation type="submission" date="2023-07" db="EMBL/GenBank/DDBJ databases">
        <title>Sorghum-associated microbial communities from plants grown in Nebraska, USA.</title>
        <authorList>
            <person name="Schachtman D."/>
        </authorList>
    </citation>
    <scope>NUCLEOTIDE SEQUENCE [LARGE SCALE GENOMIC DNA]</scope>
    <source>
        <strain evidence="2 3">BE190</strain>
    </source>
</reference>
<dbReference type="RefSeq" id="WP_310068605.1">
    <property type="nucleotide sequence ID" value="NZ_JAVDVX010000001.1"/>
</dbReference>
<comment type="caution">
    <text evidence="2">The sequence shown here is derived from an EMBL/GenBank/DDBJ whole genome shotgun (WGS) entry which is preliminary data.</text>
</comment>
<dbReference type="PANTHER" id="PTHR12558">
    <property type="entry name" value="CELL DIVISION CYCLE 16,23,27"/>
    <property type="match status" value="1"/>
</dbReference>
<dbReference type="SUPFAM" id="SSF48452">
    <property type="entry name" value="TPR-like"/>
    <property type="match status" value="4"/>
</dbReference>
<dbReference type="Pfam" id="PF14559">
    <property type="entry name" value="TPR_19"/>
    <property type="match status" value="1"/>
</dbReference>
<dbReference type="EMBL" id="JAVDVX010000001">
    <property type="protein sequence ID" value="MDR7088676.1"/>
    <property type="molecule type" value="Genomic_DNA"/>
</dbReference>
<dbReference type="InterPro" id="IPR011990">
    <property type="entry name" value="TPR-like_helical_dom_sf"/>
</dbReference>
<sequence length="875" mass="98414">MKSFFKIILISLCAGLIACSDKQAESQEQAQRHINSAKVYMEQGQYRAAIIEAKNIIQLTPESADGYIALAHIYNEIGSYASAQSLLEQVVKKNPAVATELAYAYFLNKKSLTAINTVNTYPADASNPEAKQRQAWISAMSNISLGNKDGYELALKEFKALGGSDAEAKYIEASYLLSKGELENAQSTLTEVLAATPDNIDALTMMAGVNIFLRNLDGAEKHLTKALGLLKNTDILSRRKGQIISLLTDTLIQQGRTSEAYTYQKLLAESNPEGNAAQQRFSEAMEYYQQGKFAEAEAILRELREQYPNDKNTATLLGMVEYQQGSNQQAADLFDEFIDPETATPSVLQAAALVKFRNNQMDEAIELLKKAADSQPNNHIVLATYGLALLDKDPQSAEGATALEKSLALEPKQQRIRIALAKRHLLLKQTEQAVAQLQKAYQEQPDDFYIQQAYFKTLLNDNQTEKLEEEITAFKNKDPQNSRGYFFAGWYQLQQKNFSAAEQEFEKAIAVKDSKEKQFAYAGLAQVYETQELAQKAITAWQLALEEDPGMVIGYARWFAQMRKLKREDSAFSFVRDLEGKTSKWEPSVVLAQLYVGKNQFSEAIKHIDIALERSNNATNIKQIAANLYRLQGVQLRGQNKLPEARESLMQAIKLFPENADYLAVLIETEIGAKNIQEAQKLLDQFVKTPENEAERLFLQGLIRFAEDKKDEGFQLYMQSWAAKPMEIVAEQIYGFHHKGGNQEKAEAFLADWYEKLPKSNRASLLLAVSAQGKNDPKQAIAWYEKSVELNPQMPAALNNLAWMYYESKDPRALEYAKRAYELAPNVAAIVDTYGWILVERGDLQKGIELLTKAVALEPDNQEMQYHLKEAQSRQ</sequence>
<evidence type="ECO:0000313" key="2">
    <source>
        <dbReference type="EMBL" id="MDR7088676.1"/>
    </source>
</evidence>
<organism evidence="2 3">
    <name type="scientific">Cellvibrio fibrivorans</name>
    <dbReference type="NCBI Taxonomy" id="126350"/>
    <lineage>
        <taxon>Bacteria</taxon>
        <taxon>Pseudomonadati</taxon>
        <taxon>Pseudomonadota</taxon>
        <taxon>Gammaproteobacteria</taxon>
        <taxon>Cellvibrionales</taxon>
        <taxon>Cellvibrionaceae</taxon>
        <taxon>Cellvibrio</taxon>
    </lineage>
</organism>
<feature type="repeat" description="TPR" evidence="1">
    <location>
        <begin position="828"/>
        <end position="861"/>
    </location>
</feature>
<dbReference type="SMART" id="SM00028">
    <property type="entry name" value="TPR"/>
    <property type="match status" value="14"/>
</dbReference>
<protein>
    <submittedName>
        <fullName evidence="2">Tetratricopeptide (TPR) repeat protein</fullName>
    </submittedName>
</protein>
<dbReference type="PROSITE" id="PS51257">
    <property type="entry name" value="PROKAR_LIPOPROTEIN"/>
    <property type="match status" value="1"/>
</dbReference>